<evidence type="ECO:0000313" key="3">
    <source>
        <dbReference type="Proteomes" id="UP000261931"/>
    </source>
</evidence>
<dbReference type="PANTHER" id="PTHR33164:SF57">
    <property type="entry name" value="MARR-FAMILY TRANSCRIPTIONAL REGULATOR"/>
    <property type="match status" value="1"/>
</dbReference>
<dbReference type="AlphaFoldDB" id="A0A372EDU8"/>
<dbReference type="GO" id="GO:0003700">
    <property type="term" value="F:DNA-binding transcription factor activity"/>
    <property type="evidence" value="ECO:0007669"/>
    <property type="project" value="InterPro"/>
</dbReference>
<dbReference type="EMBL" id="QVLS01000023">
    <property type="protein sequence ID" value="RFP75503.1"/>
    <property type="molecule type" value="Genomic_DNA"/>
</dbReference>
<dbReference type="InterPro" id="IPR000835">
    <property type="entry name" value="HTH_MarR-typ"/>
</dbReference>
<dbReference type="InterPro" id="IPR039422">
    <property type="entry name" value="MarR/SlyA-like"/>
</dbReference>
<gene>
    <name evidence="2" type="ORF">DY262_21340</name>
</gene>
<dbReference type="GO" id="GO:0006950">
    <property type="term" value="P:response to stress"/>
    <property type="evidence" value="ECO:0007669"/>
    <property type="project" value="TreeGrafter"/>
</dbReference>
<dbReference type="PANTHER" id="PTHR33164">
    <property type="entry name" value="TRANSCRIPTIONAL REGULATOR, MARR FAMILY"/>
    <property type="match status" value="1"/>
</dbReference>
<dbReference type="Proteomes" id="UP000261931">
    <property type="component" value="Unassembled WGS sequence"/>
</dbReference>
<dbReference type="RefSeq" id="WP_031942749.1">
    <property type="nucleotide sequence ID" value="NZ_QVLS01000023.1"/>
</dbReference>
<sequence length="153" mass="17215">MRNSPRVPLENRISYRCLSVASRITRHLAPRWKSEFGLTVTSWRVMAVIGRYEPLSAMQVAERTSTDAFFVGRAIDKLVEQGYLKKGVDPDDRRRLRLSLTATGRKVHRQVEDMINLVEADLLAGIPADHLSTFFATMSLLESRAGRLGGCDP</sequence>
<protein>
    <submittedName>
        <fullName evidence="2">MarR family transcriptional regulator</fullName>
    </submittedName>
</protein>
<dbReference type="InterPro" id="IPR036388">
    <property type="entry name" value="WH-like_DNA-bd_sf"/>
</dbReference>
<name>A0A372EDU8_9BURK</name>
<organism evidence="2 3">
    <name type="scientific">Hydrogenophaga borbori</name>
    <dbReference type="NCBI Taxonomy" id="2294117"/>
    <lineage>
        <taxon>Bacteria</taxon>
        <taxon>Pseudomonadati</taxon>
        <taxon>Pseudomonadota</taxon>
        <taxon>Betaproteobacteria</taxon>
        <taxon>Burkholderiales</taxon>
        <taxon>Comamonadaceae</taxon>
        <taxon>Hydrogenophaga</taxon>
    </lineage>
</organism>
<dbReference type="Gene3D" id="1.10.10.10">
    <property type="entry name" value="Winged helix-like DNA-binding domain superfamily/Winged helix DNA-binding domain"/>
    <property type="match status" value="1"/>
</dbReference>
<dbReference type="SUPFAM" id="SSF46785">
    <property type="entry name" value="Winged helix' DNA-binding domain"/>
    <property type="match status" value="1"/>
</dbReference>
<evidence type="ECO:0000313" key="2">
    <source>
        <dbReference type="EMBL" id="RFP75503.1"/>
    </source>
</evidence>
<dbReference type="PRINTS" id="PR00598">
    <property type="entry name" value="HTHMARR"/>
</dbReference>
<dbReference type="Pfam" id="PF12802">
    <property type="entry name" value="MarR_2"/>
    <property type="match status" value="1"/>
</dbReference>
<proteinExistence type="predicted"/>
<dbReference type="SMART" id="SM00347">
    <property type="entry name" value="HTH_MARR"/>
    <property type="match status" value="1"/>
</dbReference>
<accession>A0A372EDU8</accession>
<reference evidence="2 3" key="1">
    <citation type="submission" date="2018-08" db="EMBL/GenBank/DDBJ databases">
        <title>Hydrogenophaga sp. LA-38 isolated from sludge.</title>
        <authorList>
            <person name="Im W.-T."/>
        </authorList>
    </citation>
    <scope>NUCLEOTIDE SEQUENCE [LARGE SCALE GENOMIC DNA]</scope>
    <source>
        <strain evidence="2 3">LA-38</strain>
    </source>
</reference>
<keyword evidence="3" id="KW-1185">Reference proteome</keyword>
<evidence type="ECO:0000259" key="1">
    <source>
        <dbReference type="PROSITE" id="PS50995"/>
    </source>
</evidence>
<comment type="caution">
    <text evidence="2">The sequence shown here is derived from an EMBL/GenBank/DDBJ whole genome shotgun (WGS) entry which is preliminary data.</text>
</comment>
<feature type="domain" description="HTH marR-type" evidence="1">
    <location>
        <begin position="10"/>
        <end position="143"/>
    </location>
</feature>
<dbReference type="PROSITE" id="PS50995">
    <property type="entry name" value="HTH_MARR_2"/>
    <property type="match status" value="1"/>
</dbReference>
<dbReference type="InterPro" id="IPR036390">
    <property type="entry name" value="WH_DNA-bd_sf"/>
</dbReference>